<sequence length="54" mass="6090">MCPRIDSPRVERVYSLAARVNRHYTQALQSDSIVIRDYGEHVPDACTAELDGVD</sequence>
<protein>
    <submittedName>
        <fullName evidence="1">Uncharacterized protein</fullName>
    </submittedName>
</protein>
<keyword evidence="2" id="KW-1185">Reference proteome</keyword>
<evidence type="ECO:0000313" key="2">
    <source>
        <dbReference type="Proteomes" id="UP000479190"/>
    </source>
</evidence>
<dbReference type="Proteomes" id="UP000479190">
    <property type="component" value="Unassembled WGS sequence"/>
</dbReference>
<name>A0A6H5J084_9HYME</name>
<proteinExistence type="predicted"/>
<feature type="non-terminal residue" evidence="1">
    <location>
        <position position="54"/>
    </location>
</feature>
<evidence type="ECO:0000313" key="1">
    <source>
        <dbReference type="EMBL" id="CAB0042995.1"/>
    </source>
</evidence>
<accession>A0A6H5J084</accession>
<organism evidence="1 2">
    <name type="scientific">Trichogramma brassicae</name>
    <dbReference type="NCBI Taxonomy" id="86971"/>
    <lineage>
        <taxon>Eukaryota</taxon>
        <taxon>Metazoa</taxon>
        <taxon>Ecdysozoa</taxon>
        <taxon>Arthropoda</taxon>
        <taxon>Hexapoda</taxon>
        <taxon>Insecta</taxon>
        <taxon>Pterygota</taxon>
        <taxon>Neoptera</taxon>
        <taxon>Endopterygota</taxon>
        <taxon>Hymenoptera</taxon>
        <taxon>Apocrita</taxon>
        <taxon>Proctotrupomorpha</taxon>
        <taxon>Chalcidoidea</taxon>
        <taxon>Trichogrammatidae</taxon>
        <taxon>Trichogramma</taxon>
    </lineage>
</organism>
<reference evidence="1 2" key="1">
    <citation type="submission" date="2020-02" db="EMBL/GenBank/DDBJ databases">
        <authorList>
            <person name="Ferguson B K."/>
        </authorList>
    </citation>
    <scope>NUCLEOTIDE SEQUENCE [LARGE SCALE GENOMIC DNA]</scope>
</reference>
<dbReference type="AlphaFoldDB" id="A0A6H5J084"/>
<dbReference type="EMBL" id="CADCXV010001253">
    <property type="protein sequence ID" value="CAB0042995.1"/>
    <property type="molecule type" value="Genomic_DNA"/>
</dbReference>
<gene>
    <name evidence="1" type="ORF">TBRA_LOCUS14583</name>
</gene>